<evidence type="ECO:0000256" key="3">
    <source>
        <dbReference type="ARBA" id="ARBA00023242"/>
    </source>
</evidence>
<dbReference type="GO" id="GO:0005524">
    <property type="term" value="F:ATP binding"/>
    <property type="evidence" value="ECO:0007669"/>
    <property type="project" value="InterPro"/>
</dbReference>
<dbReference type="InterPro" id="IPR000330">
    <property type="entry name" value="SNF2_N"/>
</dbReference>
<feature type="region of interest" description="Disordered" evidence="5">
    <location>
        <begin position="19"/>
        <end position="59"/>
    </location>
</feature>
<comment type="similarity">
    <text evidence="4">Belongs to the SNF2/RAD54 helicase family. SMARCAL1 subfamily.</text>
</comment>
<protein>
    <recommendedName>
        <fullName evidence="11">SWI/SNF-related matrix-associated actin-dependent regulator of chromatin subfamily A-like protein 1</fullName>
    </recommendedName>
</protein>
<organism evidence="9 10">
    <name type="scientific">Microctonus aethiopoides</name>
    <dbReference type="NCBI Taxonomy" id="144406"/>
    <lineage>
        <taxon>Eukaryota</taxon>
        <taxon>Metazoa</taxon>
        <taxon>Ecdysozoa</taxon>
        <taxon>Arthropoda</taxon>
        <taxon>Hexapoda</taxon>
        <taxon>Insecta</taxon>
        <taxon>Pterygota</taxon>
        <taxon>Neoptera</taxon>
        <taxon>Endopterygota</taxon>
        <taxon>Hymenoptera</taxon>
        <taxon>Apocrita</taxon>
        <taxon>Ichneumonoidea</taxon>
        <taxon>Braconidae</taxon>
        <taxon>Euphorinae</taxon>
        <taxon>Microctonus</taxon>
    </lineage>
</organism>
<evidence type="ECO:0000256" key="1">
    <source>
        <dbReference type="ARBA" id="ARBA00004123"/>
    </source>
</evidence>
<evidence type="ECO:0000313" key="9">
    <source>
        <dbReference type="EMBL" id="KAK0172519.1"/>
    </source>
</evidence>
<dbReference type="PROSITE" id="PS51194">
    <property type="entry name" value="HELICASE_CTER"/>
    <property type="match status" value="1"/>
</dbReference>
<reference evidence="9" key="1">
    <citation type="journal article" date="2023" name="bioRxiv">
        <title>Scaffold-level genome assemblies of two parasitoid biocontrol wasps reveal the parthenogenesis mechanism and an associated novel virus.</title>
        <authorList>
            <person name="Inwood S."/>
            <person name="Skelly J."/>
            <person name="Guhlin J."/>
            <person name="Harrop T."/>
            <person name="Goldson S."/>
            <person name="Dearden P."/>
        </authorList>
    </citation>
    <scope>NUCLEOTIDE SEQUENCE</scope>
    <source>
        <strain evidence="9">Irish</strain>
        <tissue evidence="9">Whole body</tissue>
    </source>
</reference>
<dbReference type="Pfam" id="PF00271">
    <property type="entry name" value="Helicase_C"/>
    <property type="match status" value="1"/>
</dbReference>
<accession>A0AA39FNJ4</accession>
<dbReference type="InterPro" id="IPR010003">
    <property type="entry name" value="HARP_dom"/>
</dbReference>
<dbReference type="InterPro" id="IPR001650">
    <property type="entry name" value="Helicase_C-like"/>
</dbReference>
<keyword evidence="3" id="KW-0539">Nucleus</keyword>
<evidence type="ECO:0008006" key="11">
    <source>
        <dbReference type="Google" id="ProtNLM"/>
    </source>
</evidence>
<evidence type="ECO:0000313" key="10">
    <source>
        <dbReference type="Proteomes" id="UP001168990"/>
    </source>
</evidence>
<dbReference type="CDD" id="cd18010">
    <property type="entry name" value="DEXHc_HARP_SMARCAL1"/>
    <property type="match status" value="1"/>
</dbReference>
<dbReference type="InterPro" id="IPR038718">
    <property type="entry name" value="SNF2-like_sf"/>
</dbReference>
<evidence type="ECO:0000256" key="4">
    <source>
        <dbReference type="PROSITE-ProRule" id="PRU00800"/>
    </source>
</evidence>
<sequence length="678" mass="77564">MYSSNEIEKKRLMALKIRQARMQKNSSNSDAPPKSTDPNQQSNSIWKRPNESNIINSPAVPNKKAKISKAIEPVNFFGQTNVIKGTYRMITPSRFEVDVPYYQPLIEFCKKFSTRSYDQKTKLWSFDIKEYENFKLEVKSKLPQVQLVGIPKFVIQTFLNIKPNSPTNNVLDFSRIDRKLWNCLMPFQKEGIAFGIQKNGRCIIADDMGLGKTIQALGIAHYYKDDWPLLIVTPSSVRFQWSDTIFEYLPSVPTQHVHQFSNSKDTLGNERITITSYDLLARSIEIFKKKKFGAIILDESHLLKNHKTERTKAVQTLTKDASRIILLSGTPALSRPIELYSQLHLIMSSFMRIQEFGLRYCDGKTSSYGWDFNGVSNVTELQLLLRARCLLRRLKTDVLKQLPSKIRQVVLLDPSLIDNGSKEVMRIAKKLQEHSVKGVENHSTMLQLYSASSTQRLRAVRNYVKDLLENDNKFLIFAHHQCVLTTICEVLDGKKVQYIKIDGKTNPENRKQYVDRFQNSEDCKVAVLSITAANAGITLTAAHFVVFAELYWNPGILVQAEDRVHRIGQNSGVVIQYLVAKKTVDDYLWPLLQTKLKFLTNAGLNQDFSLNDVEISNQNIIKDEQESSDFKKTQTKMDSFIDINNSSVSQSSNNLNNLLDENEDDFANIDLDSIMLDE</sequence>
<dbReference type="GO" id="GO:0006281">
    <property type="term" value="P:DNA repair"/>
    <property type="evidence" value="ECO:0007669"/>
    <property type="project" value="TreeGrafter"/>
</dbReference>
<dbReference type="InterPro" id="IPR014001">
    <property type="entry name" value="Helicase_ATP-bd"/>
</dbReference>
<dbReference type="PANTHER" id="PTHR45766">
    <property type="entry name" value="DNA ANNEALING HELICASE AND ENDONUCLEASE ZRANB3 FAMILY MEMBER"/>
    <property type="match status" value="1"/>
</dbReference>
<gene>
    <name evidence="9" type="ORF">PV328_005826</name>
</gene>
<reference evidence="9" key="2">
    <citation type="submission" date="2023-03" db="EMBL/GenBank/DDBJ databases">
        <authorList>
            <person name="Inwood S.N."/>
            <person name="Skelly J.G."/>
            <person name="Guhlin J."/>
            <person name="Harrop T.W.R."/>
            <person name="Goldson S.G."/>
            <person name="Dearden P.K."/>
        </authorList>
    </citation>
    <scope>NUCLEOTIDE SEQUENCE</scope>
    <source>
        <strain evidence="9">Irish</strain>
        <tissue evidence="9">Whole body</tissue>
    </source>
</reference>
<feature type="domain" description="HARP" evidence="8">
    <location>
        <begin position="78"/>
        <end position="151"/>
    </location>
</feature>
<dbReference type="AlphaFoldDB" id="A0AA39FNJ4"/>
<name>A0AA39FNJ4_9HYME</name>
<dbReference type="PROSITE" id="PS51467">
    <property type="entry name" value="HARP"/>
    <property type="match status" value="1"/>
</dbReference>
<dbReference type="SMART" id="SM00490">
    <property type="entry name" value="HELICc"/>
    <property type="match status" value="1"/>
</dbReference>
<evidence type="ECO:0000259" key="6">
    <source>
        <dbReference type="PROSITE" id="PS51192"/>
    </source>
</evidence>
<dbReference type="Gene3D" id="3.40.50.300">
    <property type="entry name" value="P-loop containing nucleotide triphosphate hydrolases"/>
    <property type="match status" value="1"/>
</dbReference>
<dbReference type="GO" id="GO:0031297">
    <property type="term" value="P:replication fork processing"/>
    <property type="evidence" value="ECO:0007669"/>
    <property type="project" value="TreeGrafter"/>
</dbReference>
<dbReference type="Gene3D" id="3.40.50.10810">
    <property type="entry name" value="Tandem AAA-ATPase domain"/>
    <property type="match status" value="1"/>
</dbReference>
<dbReference type="SMART" id="SM00487">
    <property type="entry name" value="DEXDc"/>
    <property type="match status" value="1"/>
</dbReference>
<proteinExistence type="inferred from homology"/>
<evidence type="ECO:0000259" key="7">
    <source>
        <dbReference type="PROSITE" id="PS51194"/>
    </source>
</evidence>
<dbReference type="CDD" id="cd18793">
    <property type="entry name" value="SF2_C_SNF"/>
    <property type="match status" value="1"/>
</dbReference>
<comment type="subcellular location">
    <subcellularLocation>
        <location evidence="1">Nucleus</location>
    </subcellularLocation>
</comment>
<dbReference type="PROSITE" id="PS51192">
    <property type="entry name" value="HELICASE_ATP_BIND_1"/>
    <property type="match status" value="1"/>
</dbReference>
<dbReference type="InterPro" id="IPR049730">
    <property type="entry name" value="SNF2/RAD54-like_C"/>
</dbReference>
<dbReference type="InterPro" id="IPR027417">
    <property type="entry name" value="P-loop_NTPase"/>
</dbReference>
<dbReference type="EMBL" id="JAQQBS010000002">
    <property type="protein sequence ID" value="KAK0172519.1"/>
    <property type="molecule type" value="Genomic_DNA"/>
</dbReference>
<feature type="compositionally biased region" description="Polar residues" evidence="5">
    <location>
        <begin position="22"/>
        <end position="56"/>
    </location>
</feature>
<dbReference type="Pfam" id="PF07443">
    <property type="entry name" value="HARP"/>
    <property type="match status" value="1"/>
</dbReference>
<comment type="caution">
    <text evidence="9">The sequence shown here is derived from an EMBL/GenBank/DDBJ whole genome shotgun (WGS) entry which is preliminary data.</text>
</comment>
<evidence type="ECO:0000256" key="5">
    <source>
        <dbReference type="SAM" id="MobiDB-lite"/>
    </source>
</evidence>
<dbReference type="Pfam" id="PF00176">
    <property type="entry name" value="SNF2-rel_dom"/>
    <property type="match status" value="1"/>
</dbReference>
<keyword evidence="2" id="KW-0378">Hydrolase</keyword>
<feature type="domain" description="Helicase C-terminal" evidence="7">
    <location>
        <begin position="459"/>
        <end position="616"/>
    </location>
</feature>
<dbReference type="Proteomes" id="UP001168990">
    <property type="component" value="Unassembled WGS sequence"/>
</dbReference>
<dbReference type="GO" id="GO:0016787">
    <property type="term" value="F:hydrolase activity"/>
    <property type="evidence" value="ECO:0007669"/>
    <property type="project" value="UniProtKB-KW"/>
</dbReference>
<dbReference type="PANTHER" id="PTHR45766:SF6">
    <property type="entry name" value="SWI_SNF-RELATED MATRIX-ASSOCIATED ACTIN-DEPENDENT REGULATOR OF CHROMATIN SUBFAMILY A-LIKE PROTEIN 1"/>
    <property type="match status" value="1"/>
</dbReference>
<feature type="domain" description="Helicase ATP-binding" evidence="6">
    <location>
        <begin position="193"/>
        <end position="349"/>
    </location>
</feature>
<evidence type="ECO:0000256" key="2">
    <source>
        <dbReference type="ARBA" id="ARBA00022801"/>
    </source>
</evidence>
<dbReference type="GO" id="GO:0043596">
    <property type="term" value="C:nuclear replication fork"/>
    <property type="evidence" value="ECO:0007669"/>
    <property type="project" value="TreeGrafter"/>
</dbReference>
<dbReference type="SUPFAM" id="SSF52540">
    <property type="entry name" value="P-loop containing nucleoside triphosphate hydrolases"/>
    <property type="match status" value="2"/>
</dbReference>
<keyword evidence="10" id="KW-1185">Reference proteome</keyword>
<evidence type="ECO:0000259" key="8">
    <source>
        <dbReference type="PROSITE" id="PS51467"/>
    </source>
</evidence>